<reference evidence="5" key="1">
    <citation type="journal article" date="2012" name="G3 (Bethesda)">
        <title>Pichia sorbitophila, an interspecies yeast hybrid reveals early steps of genome resolution following polyploidization.</title>
        <authorList>
            <person name="Leh Louis V."/>
            <person name="Despons L."/>
            <person name="Friedrich A."/>
            <person name="Martin T."/>
            <person name="Durrens P."/>
            <person name="Casaregola S."/>
            <person name="Neuveglise C."/>
            <person name="Fairhead C."/>
            <person name="Marck C."/>
            <person name="Cruz J.A."/>
            <person name="Straub M.L."/>
            <person name="Kugler V."/>
            <person name="Sacerdot C."/>
            <person name="Uzunov Z."/>
            <person name="Thierry A."/>
            <person name="Weiss S."/>
            <person name="Bleykasten C."/>
            <person name="De Montigny J."/>
            <person name="Jacques N."/>
            <person name="Jung P."/>
            <person name="Lemaire M."/>
            <person name="Mallet S."/>
            <person name="Morel G."/>
            <person name="Richard G.F."/>
            <person name="Sarkar A."/>
            <person name="Savel G."/>
            <person name="Schacherer J."/>
            <person name="Seret M.L."/>
            <person name="Talla E."/>
            <person name="Samson G."/>
            <person name="Jubin C."/>
            <person name="Poulain J."/>
            <person name="Vacherie B."/>
            <person name="Barbe V."/>
            <person name="Pelletier E."/>
            <person name="Sherman D.J."/>
            <person name="Westhof E."/>
            <person name="Weissenbach J."/>
            <person name="Baret P.V."/>
            <person name="Wincker P."/>
            <person name="Gaillardin C."/>
            <person name="Dujon B."/>
            <person name="Souciet J.L."/>
        </authorList>
    </citation>
    <scope>NUCLEOTIDE SEQUENCE [LARGE SCALE GENOMIC DNA]</scope>
    <source>
        <strain evidence="5">CBS 270.75 / DBVPG 7215 / KCTC 17166 / NRRL Y-17582</strain>
    </source>
</reference>
<sequence>MDRVQPFIKECILSKSFTDPSKPIHDKRLLDTLMLQPTDGGSGRRLRKRKVNLLDVSGSNMQVKQDNYSNINKNSKIALKEYINKSRVAGSYAKKIINEKNFKNREELETFLELNNQALRDSLPNYKQFEPTYKELWCNYIKELLDFKVTSDGNITMNGQVALQKLSMADYNGSLLKVTKSRNKNLEGIEGIVVWDAQKSFIMICEGKLVDTIKCIPKKGSTFTFEVPIDDDRSLQYSLIGDRFKYRSTDRAGRKFKSRRCDDLLYYVNQEG</sequence>
<evidence type="ECO:0000256" key="1">
    <source>
        <dbReference type="ARBA" id="ARBA00004123"/>
    </source>
</evidence>
<evidence type="ECO:0000313" key="5">
    <source>
        <dbReference type="Proteomes" id="UP000006790"/>
    </source>
</evidence>
<evidence type="ECO:0000313" key="4">
    <source>
        <dbReference type="EMBL" id="AET38068.1"/>
    </source>
</evidence>
<dbReference type="EMBL" id="CP002498">
    <property type="protein sequence ID" value="AET38068.1"/>
    <property type="molecule type" value="Genomic_DNA"/>
</dbReference>
<evidence type="ECO:0000256" key="3">
    <source>
        <dbReference type="PIRNR" id="PIRNR027081"/>
    </source>
</evidence>
<dbReference type="InterPro" id="IPR016848">
    <property type="entry name" value="RNase_P/MRP_Rpp29-subunit"/>
</dbReference>
<keyword evidence="3" id="KW-0819">tRNA processing</keyword>
<dbReference type="PIRSF" id="PIRSF027081">
    <property type="entry name" value="RNase_P/MRP_p29_subunit"/>
    <property type="match status" value="1"/>
</dbReference>
<evidence type="ECO:0000256" key="2">
    <source>
        <dbReference type="ARBA" id="ARBA00006181"/>
    </source>
</evidence>
<dbReference type="GO" id="GO:0001682">
    <property type="term" value="P:tRNA 5'-leader removal"/>
    <property type="evidence" value="ECO:0007669"/>
    <property type="project" value="EnsemblFungi"/>
</dbReference>
<dbReference type="AlphaFoldDB" id="G8JQ66"/>
<dbReference type="SMART" id="SM00538">
    <property type="entry name" value="POP4"/>
    <property type="match status" value="1"/>
</dbReference>
<dbReference type="GeneID" id="11471844"/>
<dbReference type="GO" id="GO:0034965">
    <property type="term" value="P:intronic box C/D snoRNA processing"/>
    <property type="evidence" value="ECO:0007669"/>
    <property type="project" value="EnsemblFungi"/>
</dbReference>
<dbReference type="PANTHER" id="PTHR13348:SF0">
    <property type="entry name" value="RIBONUCLEASE P PROTEIN SUBUNIT P29"/>
    <property type="match status" value="1"/>
</dbReference>
<dbReference type="InterPro" id="IPR002730">
    <property type="entry name" value="Rpp29/RNP1"/>
</dbReference>
<dbReference type="GO" id="GO:0033204">
    <property type="term" value="F:ribonuclease P RNA binding"/>
    <property type="evidence" value="ECO:0007669"/>
    <property type="project" value="InterPro"/>
</dbReference>
<dbReference type="RefSeq" id="XP_003644885.1">
    <property type="nucleotide sequence ID" value="XM_003644837.1"/>
</dbReference>
<dbReference type="GO" id="GO:0005655">
    <property type="term" value="C:nucleolar ribonuclease P complex"/>
    <property type="evidence" value="ECO:0007669"/>
    <property type="project" value="EnsemblFungi"/>
</dbReference>
<dbReference type="Pfam" id="PF01868">
    <property type="entry name" value="RNase_P-MRP_p29"/>
    <property type="match status" value="1"/>
</dbReference>
<dbReference type="GO" id="GO:0000171">
    <property type="term" value="F:ribonuclease MRP activity"/>
    <property type="evidence" value="ECO:0007669"/>
    <property type="project" value="EnsemblFungi"/>
</dbReference>
<dbReference type="InterPro" id="IPR023534">
    <property type="entry name" value="Rof/RNase_P-like"/>
</dbReference>
<keyword evidence="5" id="KW-1185">Reference proteome</keyword>
<comment type="similarity">
    <text evidence="2">Belongs to the eukaryotic/archaeal RNase P protein component 1 family.</text>
</comment>
<dbReference type="GO" id="GO:0004526">
    <property type="term" value="F:ribonuclease P activity"/>
    <property type="evidence" value="ECO:0007669"/>
    <property type="project" value="EnsemblFungi"/>
</dbReference>
<dbReference type="KEGG" id="erc:Ecym_2329"/>
<dbReference type="Gene3D" id="2.30.30.210">
    <property type="entry name" value="Ribonuclease P/MRP, subunit p29"/>
    <property type="match status" value="1"/>
</dbReference>
<dbReference type="OMA" id="NMIGIEG"/>
<organism evidence="4 5">
    <name type="scientific">Eremothecium cymbalariae (strain CBS 270.75 / DBVPG 7215 / KCTC 17166 / NRRL Y-17582)</name>
    <name type="common">Yeast</name>
    <dbReference type="NCBI Taxonomy" id="931890"/>
    <lineage>
        <taxon>Eukaryota</taxon>
        <taxon>Fungi</taxon>
        <taxon>Dikarya</taxon>
        <taxon>Ascomycota</taxon>
        <taxon>Saccharomycotina</taxon>
        <taxon>Saccharomycetes</taxon>
        <taxon>Saccharomycetales</taxon>
        <taxon>Saccharomycetaceae</taxon>
        <taxon>Eremothecium</taxon>
    </lineage>
</organism>
<dbReference type="GO" id="GO:0042134">
    <property type="term" value="F:rRNA primary transcript binding"/>
    <property type="evidence" value="ECO:0007669"/>
    <property type="project" value="EnsemblFungi"/>
</dbReference>
<dbReference type="GO" id="GO:0000172">
    <property type="term" value="C:ribonuclease MRP complex"/>
    <property type="evidence" value="ECO:0007669"/>
    <property type="project" value="EnsemblFungi"/>
</dbReference>
<protein>
    <recommendedName>
        <fullName evidence="3">Ribonuclease P protein subunit</fullName>
    </recommendedName>
</protein>
<dbReference type="GO" id="GO:0000460">
    <property type="term" value="P:maturation of 5.8S rRNA"/>
    <property type="evidence" value="ECO:0007669"/>
    <property type="project" value="EnsemblFungi"/>
</dbReference>
<name>G8JQ66_ERECY</name>
<dbReference type="Proteomes" id="UP000006790">
    <property type="component" value="Chromosome 2"/>
</dbReference>
<dbReference type="eggNOG" id="KOG4046">
    <property type="taxonomic scope" value="Eukaryota"/>
</dbReference>
<accession>G8JQ66</accession>
<dbReference type="FunCoup" id="G8JQ66">
    <property type="interactions" value="230"/>
</dbReference>
<dbReference type="STRING" id="931890.G8JQ66"/>
<dbReference type="InParanoid" id="G8JQ66"/>
<dbReference type="InterPro" id="IPR036980">
    <property type="entry name" value="RNase_P/MRP_Rpp29_sf"/>
</dbReference>
<proteinExistence type="inferred from homology"/>
<dbReference type="HOGENOM" id="CLU_998037_0_0_1"/>
<dbReference type="SUPFAM" id="SSF101744">
    <property type="entry name" value="Rof/RNase P subunit-like"/>
    <property type="match status" value="1"/>
</dbReference>
<comment type="subcellular location">
    <subcellularLocation>
        <location evidence="1">Nucleus</location>
    </subcellularLocation>
</comment>
<dbReference type="OrthoDB" id="124041at2759"/>
<keyword evidence="3" id="KW-0539">Nucleus</keyword>
<dbReference type="GO" id="GO:0000294">
    <property type="term" value="P:nuclear-transcribed mRNA catabolic process, RNase MRP-dependent"/>
    <property type="evidence" value="ECO:0007669"/>
    <property type="project" value="EnsemblFungi"/>
</dbReference>
<dbReference type="PANTHER" id="PTHR13348">
    <property type="entry name" value="RIBONUCLEASE P SUBUNIT P29"/>
    <property type="match status" value="1"/>
</dbReference>
<gene>
    <name evidence="4" type="ordered locus">Ecym_2329</name>
</gene>